<reference evidence="3" key="1">
    <citation type="submission" date="2018-02" db="EMBL/GenBank/DDBJ databases">
        <authorList>
            <person name="O'Hara-Hanley K."/>
            <person name="Soby S."/>
        </authorList>
    </citation>
    <scope>NUCLEOTIDE SEQUENCE [LARGE SCALE GENOMIC DNA]</scope>
    <source>
        <strain evidence="3">MWU14-2602</strain>
    </source>
</reference>
<dbReference type="InterPro" id="IPR050471">
    <property type="entry name" value="AB_hydrolase"/>
</dbReference>
<feature type="domain" description="AB hydrolase-1" evidence="1">
    <location>
        <begin position="15"/>
        <end position="113"/>
    </location>
</feature>
<comment type="caution">
    <text evidence="2">The sequence shown here is derived from an EMBL/GenBank/DDBJ whole genome shotgun (WGS) entry which is preliminary data.</text>
</comment>
<dbReference type="Pfam" id="PF00561">
    <property type="entry name" value="Abhydrolase_1"/>
    <property type="match status" value="1"/>
</dbReference>
<dbReference type="EMBL" id="PQWB01000123">
    <property type="protein sequence ID" value="POZ60421.1"/>
    <property type="molecule type" value="Genomic_DNA"/>
</dbReference>
<protein>
    <recommendedName>
        <fullName evidence="1">AB hydrolase-1 domain-containing protein</fullName>
    </recommendedName>
</protein>
<dbReference type="InterPro" id="IPR000073">
    <property type="entry name" value="AB_hydrolase_1"/>
</dbReference>
<dbReference type="PANTHER" id="PTHR43433">
    <property type="entry name" value="HYDROLASE, ALPHA/BETA FOLD FAMILY PROTEIN"/>
    <property type="match status" value="1"/>
</dbReference>
<evidence type="ECO:0000313" key="2">
    <source>
        <dbReference type="EMBL" id="POZ60421.1"/>
    </source>
</evidence>
<evidence type="ECO:0000313" key="3">
    <source>
        <dbReference type="Proteomes" id="UP000237082"/>
    </source>
</evidence>
<proteinExistence type="predicted"/>
<name>A0A2S5DBN5_9NEIS</name>
<accession>A0A2S5DBN5</accession>
<evidence type="ECO:0000259" key="1">
    <source>
        <dbReference type="Pfam" id="PF00561"/>
    </source>
</evidence>
<sequence>MKTLKLDYAEYGSGPPLLLLLGFGMSHEDALELGYAAALGDRYRLICVSPRGHGGSPAPRETSAYVLDALVADIAELLTRLQIDKAEVWGYSLGAKLALGLGAEHPQRVERLLLGGFERKSDFEPGADIVLQTLRQGGEAWRDLWQSLMSVPGGMAQRLQAADMDALQALRRGERDWPDMLDLLKRVACPLRLYVADACFAKADMLEMAEQLGRTCIVVPDADHFALLPCSESLITI</sequence>
<dbReference type="OrthoDB" id="9793083at2"/>
<dbReference type="InterPro" id="IPR029058">
    <property type="entry name" value="AB_hydrolase_fold"/>
</dbReference>
<dbReference type="Gene3D" id="3.40.50.1820">
    <property type="entry name" value="alpha/beta hydrolase"/>
    <property type="match status" value="1"/>
</dbReference>
<dbReference type="PANTHER" id="PTHR43433:SF5">
    <property type="entry name" value="AB HYDROLASE-1 DOMAIN-CONTAINING PROTEIN"/>
    <property type="match status" value="1"/>
</dbReference>
<organism evidence="2 3">
    <name type="scientific">Chromobacterium alticapitis</name>
    <dbReference type="NCBI Taxonomy" id="2073169"/>
    <lineage>
        <taxon>Bacteria</taxon>
        <taxon>Pseudomonadati</taxon>
        <taxon>Pseudomonadota</taxon>
        <taxon>Betaproteobacteria</taxon>
        <taxon>Neisseriales</taxon>
        <taxon>Chromobacteriaceae</taxon>
        <taxon>Chromobacterium</taxon>
    </lineage>
</organism>
<keyword evidence="3" id="KW-1185">Reference proteome</keyword>
<dbReference type="AlphaFoldDB" id="A0A2S5DBN5"/>
<gene>
    <name evidence="2" type="ORF">C2I19_18955</name>
</gene>
<dbReference type="SUPFAM" id="SSF53474">
    <property type="entry name" value="alpha/beta-Hydrolases"/>
    <property type="match status" value="1"/>
</dbReference>
<dbReference type="Proteomes" id="UP000237082">
    <property type="component" value="Unassembled WGS sequence"/>
</dbReference>